<keyword evidence="2" id="KW-0614">Plasmid</keyword>
<dbReference type="EMBL" id="AQHN01000095">
    <property type="protein sequence ID" value="ENN83893.1"/>
    <property type="molecule type" value="Genomic_DNA"/>
</dbReference>
<evidence type="ECO:0000256" key="1">
    <source>
        <dbReference type="SAM" id="MobiDB-lite"/>
    </source>
</evidence>
<sequence>MESVGFGEFDERGSRHTGTAPEIVDRRKGIVRPRCDNLGRVGVGEPLYHAQAEPNGEPAIILRRLERAIPTARVDTDGTDLDAMIACIAHDLSRRVKAHRLGIEECCAKDVRMPAFQPGGGIGDEREGSGMAFGKAVAAEPFELLERLLGEFGLITVRHHAGDQLLAKLADTAGVFEGCHGPAQLVGLTGAEAGTFDRHPHGLFLEERHTERLAEHLFQLRLGIDHILLAFPSPEVGMHHITLDRTGPDDRDLDDEVVECPRLDARQHRHLRPALDLEGPERVGPPDHRIGARILGRDGGEIEIDALVLAKKIEAVLHAGQHAECQHVDLHELDDVDIVLVPLDHLPVDHRGRLDRHELIEAIAGEDETAGMLRQMARRAHQLPREFQGQAQAPVSEVEIELFGMFLADVLAPAPDLRREHLRHVFRQSKRFADVANGAFRAVADDGRTQGGMIAAIGLEYPLHDDLAPLVLEIDIDIRRFAAFLGNKALEQ</sequence>
<evidence type="ECO:0000313" key="2">
    <source>
        <dbReference type="EMBL" id="ENN83893.1"/>
    </source>
</evidence>
<gene>
    <name evidence="2" type="ORF">RHSP_82254</name>
</gene>
<accession>N6U0G4</accession>
<proteinExistence type="predicted"/>
<geneLocation type="plasmid" evidence="2">
    <name>pPRF81a</name>
</geneLocation>
<reference evidence="2 3" key="1">
    <citation type="journal article" date="2012" name="BMC Genomics">
        <title>Genomic basis of broad host range and environmental adaptability of Rhizobium tropici CIAT 899 and Rhizobium sp. PRF 81 which are used in inoculants for common bean (Phaseolus vulgaris L.).</title>
        <authorList>
            <person name="Ormeno-Orrillo E."/>
            <person name="Menna P."/>
            <person name="Almeida L.G."/>
            <person name="Ollero F.J."/>
            <person name="Nicolas M.F."/>
            <person name="Pains Rodrigues E."/>
            <person name="Shigueyoshi Nakatani A."/>
            <person name="Silva Batista J.S."/>
            <person name="Oliveira Chueire L.M."/>
            <person name="Souza R.C."/>
            <person name="Ribeiro Vasconcelos A.T."/>
            <person name="Megias M."/>
            <person name="Hungria M."/>
            <person name="Martinez-Romero E."/>
        </authorList>
    </citation>
    <scope>NUCLEOTIDE SEQUENCE [LARGE SCALE GENOMIC DNA]</scope>
    <source>
        <strain evidence="2 3">PRF 81</strain>
        <plasmid evidence="2">pPRF81a</plasmid>
    </source>
</reference>
<comment type="caution">
    <text evidence="2">The sequence shown here is derived from an EMBL/GenBank/DDBJ whole genome shotgun (WGS) entry which is preliminary data.</text>
</comment>
<dbReference type="Proteomes" id="UP000012429">
    <property type="component" value="Unassembled WGS sequence"/>
</dbReference>
<organism evidence="2 3">
    <name type="scientific">Rhizobium freirei PRF 81</name>
    <dbReference type="NCBI Taxonomy" id="363754"/>
    <lineage>
        <taxon>Bacteria</taxon>
        <taxon>Pseudomonadati</taxon>
        <taxon>Pseudomonadota</taxon>
        <taxon>Alphaproteobacteria</taxon>
        <taxon>Hyphomicrobiales</taxon>
        <taxon>Rhizobiaceae</taxon>
        <taxon>Rhizobium/Agrobacterium group</taxon>
        <taxon>Rhizobium</taxon>
    </lineage>
</organism>
<evidence type="ECO:0000313" key="3">
    <source>
        <dbReference type="Proteomes" id="UP000012429"/>
    </source>
</evidence>
<keyword evidence="3" id="KW-1185">Reference proteome</keyword>
<name>N6U0G4_9HYPH</name>
<feature type="region of interest" description="Disordered" evidence="1">
    <location>
        <begin position="1"/>
        <end position="20"/>
    </location>
</feature>
<protein>
    <submittedName>
        <fullName evidence="2">Uncharacterized protein</fullName>
    </submittedName>
</protein>
<dbReference type="AlphaFoldDB" id="N6U0G4"/>